<proteinExistence type="predicted"/>
<gene>
    <name evidence="2" type="ORF">HPS54_07670</name>
</gene>
<accession>A0ABX2B287</accession>
<dbReference type="SUPFAM" id="SSF48452">
    <property type="entry name" value="TPR-like"/>
    <property type="match status" value="2"/>
</dbReference>
<comment type="caution">
    <text evidence="2">The sequence shown here is derived from an EMBL/GenBank/DDBJ whole genome shotgun (WGS) entry which is preliminary data.</text>
</comment>
<evidence type="ECO:0000256" key="1">
    <source>
        <dbReference type="SAM" id="SignalP"/>
    </source>
</evidence>
<keyword evidence="3" id="KW-1185">Reference proteome</keyword>
<name>A0ABX2B287_9BACT</name>
<dbReference type="SMART" id="SM00028">
    <property type="entry name" value="TPR"/>
    <property type="match status" value="5"/>
</dbReference>
<dbReference type="Proteomes" id="UP000820977">
    <property type="component" value="Unassembled WGS sequence"/>
</dbReference>
<evidence type="ECO:0000313" key="3">
    <source>
        <dbReference type="Proteomes" id="UP000820977"/>
    </source>
</evidence>
<dbReference type="Gene3D" id="1.25.40.10">
    <property type="entry name" value="Tetratricopeptide repeat domain"/>
    <property type="match status" value="2"/>
</dbReference>
<sequence>MKRIVTIIIVLIAVCGALKAQPAAVKNVAKSVFTLTTFKEDGSLLASGHGVFVGTDGEAISNLAPFIGAARAVVIDARGNKMDVTRMLGANSIYDVAKFKVDGKTTPAPLASSAAKAGAQVWLVPYSVKSPSPKSATVRNVETFMDKYSYYIFTLDASDNTVACPFVNAGGEVIGLMQPSTTNSDIHATDARYVADLKMSALSANEDVFRKISIPTALPDDREQAVLALMIIGQNGDSLKHAAAVDDFLKAYPALLDGYVAKAQIAVRANKFDDAAKSMEKAISSVANKDDAHFNYSKIIYDKELYNPAPYSSWSLDKALDEAEKAYSINPLPVYRHQQALVKFSKGEYRQAYDMFMALTATSLHNSELYYEAARCKQMMKAPNTEVLALLDSAVNNTDTLRIVEAAPYFLARADVYVEEGNYRQAVFDYTRYELLKGRRQLGADFYYVREQAEVKGKLFKQALIDINMAVMLAPKEPLYWAEKASLELRVNMIDEAMKTAQHCVELAPDYADGYLLLGLAQVQKGNKAEGLENMKKAQELGNEQAEKLIEKYSK</sequence>
<dbReference type="InterPro" id="IPR009003">
    <property type="entry name" value="Peptidase_S1_PA"/>
</dbReference>
<dbReference type="SUPFAM" id="SSF50494">
    <property type="entry name" value="Trypsin-like serine proteases"/>
    <property type="match status" value="1"/>
</dbReference>
<organism evidence="2 3">
    <name type="scientific">Xylanibacter caecicola</name>
    <dbReference type="NCBI Taxonomy" id="2736294"/>
    <lineage>
        <taxon>Bacteria</taxon>
        <taxon>Pseudomonadati</taxon>
        <taxon>Bacteroidota</taxon>
        <taxon>Bacteroidia</taxon>
        <taxon>Bacteroidales</taxon>
        <taxon>Prevotellaceae</taxon>
        <taxon>Xylanibacter</taxon>
    </lineage>
</organism>
<evidence type="ECO:0000313" key="2">
    <source>
        <dbReference type="EMBL" id="NPE25386.1"/>
    </source>
</evidence>
<dbReference type="InterPro" id="IPR011990">
    <property type="entry name" value="TPR-like_helical_dom_sf"/>
</dbReference>
<dbReference type="InterPro" id="IPR019734">
    <property type="entry name" value="TPR_rpt"/>
</dbReference>
<feature type="chain" id="PRO_5047505187" description="Tetratricopeptide repeat protein" evidence="1">
    <location>
        <begin position="21"/>
        <end position="555"/>
    </location>
</feature>
<reference evidence="2 3" key="1">
    <citation type="submission" date="2020-05" db="EMBL/GenBank/DDBJ databases">
        <title>Distinct polysaccharide utilization as determinants for interspecies competition between intestinal Prevotella spp.</title>
        <authorList>
            <person name="Galvez E.J.C."/>
            <person name="Iljazovic A."/>
            <person name="Strowig T."/>
        </authorList>
    </citation>
    <scope>NUCLEOTIDE SEQUENCE [LARGE SCALE GENOMIC DNA]</scope>
    <source>
        <strain evidence="2 3">PCHR</strain>
    </source>
</reference>
<protein>
    <recommendedName>
        <fullName evidence="4">Tetratricopeptide repeat protein</fullName>
    </recommendedName>
</protein>
<feature type="signal peptide" evidence="1">
    <location>
        <begin position="1"/>
        <end position="20"/>
    </location>
</feature>
<dbReference type="EMBL" id="JABKKJ010000011">
    <property type="protein sequence ID" value="NPE25386.1"/>
    <property type="molecule type" value="Genomic_DNA"/>
</dbReference>
<keyword evidence="1" id="KW-0732">Signal</keyword>
<dbReference type="RefSeq" id="WP_172344853.1">
    <property type="nucleotide sequence ID" value="NZ_CASYYZ010000049.1"/>
</dbReference>
<dbReference type="Gene3D" id="2.40.10.120">
    <property type="match status" value="1"/>
</dbReference>
<evidence type="ECO:0008006" key="4">
    <source>
        <dbReference type="Google" id="ProtNLM"/>
    </source>
</evidence>